<evidence type="ECO:0000256" key="2">
    <source>
        <dbReference type="PROSITE-ProRule" id="PRU00708"/>
    </source>
</evidence>
<protein>
    <submittedName>
        <fullName evidence="3">Uncharacterized protein</fullName>
    </submittedName>
</protein>
<dbReference type="PANTHER" id="PTHR47926">
    <property type="entry name" value="PENTATRICOPEPTIDE REPEAT-CONTAINING PROTEIN"/>
    <property type="match status" value="1"/>
</dbReference>
<evidence type="ECO:0000313" key="4">
    <source>
        <dbReference type="Proteomes" id="UP000327013"/>
    </source>
</evidence>
<evidence type="ECO:0000313" key="3">
    <source>
        <dbReference type="EMBL" id="KAE8076885.1"/>
    </source>
</evidence>
<dbReference type="Pfam" id="PF13041">
    <property type="entry name" value="PPR_2"/>
    <property type="match status" value="4"/>
</dbReference>
<dbReference type="InterPro" id="IPR046960">
    <property type="entry name" value="PPR_At4g14850-like_plant"/>
</dbReference>
<dbReference type="Gene3D" id="1.25.40.10">
    <property type="entry name" value="Tetratricopeptide repeat domain"/>
    <property type="match status" value="4"/>
</dbReference>
<dbReference type="Pfam" id="PF20431">
    <property type="entry name" value="E_motif"/>
    <property type="match status" value="1"/>
</dbReference>
<name>A0A5N6RCY7_9ROSI</name>
<sequence length="646" mass="71205">MHWDLFQITSKIARLARSGGIIYARKLFDEMSHRDTVAWNAMLTGYSQLDLHQEALSLFRHMRISNTKPDHYSFTATLSACAAACELSYGVKVHALVIVTGFQSSLPVGNSLIDMYGKCSSPSGARKVFEEMQSRNEVTWCSLLFAHTNSCQLDSACEVFHMMPKRVEIAWNIMIAGHAQCGEVELCLNLFKEMRETLCRPDQWALSSLMNVCSESLELSYGCMVHGIIIKTGWSYAVEAKNSVLSFYARLGCQDDAMKVVDSIGTLTQVSWNAIIDAHMKAGDTQEAFLAFQRAPVKNIVSWTSMITGYARNGHGDEALCFFVDMMRSGVQPDDFAFGAALHACSSLAILGDGKMVHGCVIRSGSHANVYVGNGLISMYAECGDIEGSSRAFNEIVNKDLVSWNAMLFGFGLHGRANQALQLYEQMLPCGVKPDKVTFIGLLMTCSHLGLIEKGRLFFESMDSIYGISPEMDHVACMVDMLGRGGFLAEAMELANRYSGTGNAKTSSSEVLLGACYAHGDVGIGTYLGEALKILEPQKEIGYVVLSNLYCAGGQWKEAEMIRKAMLDQGVKKMPGCSWIEVRNKVSAFVAGNHSHPCLRDIYPAWCMVGCKCPNHADWFTSKPSATQEIDDESLFKELEYIPDIQ</sequence>
<dbReference type="Proteomes" id="UP000327013">
    <property type="component" value="Chromosome 6"/>
</dbReference>
<dbReference type="InterPro" id="IPR046848">
    <property type="entry name" value="E_motif"/>
</dbReference>
<feature type="repeat" description="PPR" evidence="2">
    <location>
        <begin position="167"/>
        <end position="201"/>
    </location>
</feature>
<dbReference type="InterPro" id="IPR002885">
    <property type="entry name" value="PPR_rpt"/>
</dbReference>
<organism evidence="3 4">
    <name type="scientific">Carpinus fangiana</name>
    <dbReference type="NCBI Taxonomy" id="176857"/>
    <lineage>
        <taxon>Eukaryota</taxon>
        <taxon>Viridiplantae</taxon>
        <taxon>Streptophyta</taxon>
        <taxon>Embryophyta</taxon>
        <taxon>Tracheophyta</taxon>
        <taxon>Spermatophyta</taxon>
        <taxon>Magnoliopsida</taxon>
        <taxon>eudicotyledons</taxon>
        <taxon>Gunneridae</taxon>
        <taxon>Pentapetalae</taxon>
        <taxon>rosids</taxon>
        <taxon>fabids</taxon>
        <taxon>Fagales</taxon>
        <taxon>Betulaceae</taxon>
        <taxon>Carpinus</taxon>
    </lineage>
</organism>
<dbReference type="GO" id="GO:0009451">
    <property type="term" value="P:RNA modification"/>
    <property type="evidence" value="ECO:0007669"/>
    <property type="project" value="InterPro"/>
</dbReference>
<proteinExistence type="predicted"/>
<keyword evidence="4" id="KW-1185">Reference proteome</keyword>
<dbReference type="PROSITE" id="PS51375">
    <property type="entry name" value="PPR"/>
    <property type="match status" value="4"/>
</dbReference>
<dbReference type="FunFam" id="1.25.40.10:FF:000441">
    <property type="entry name" value="Pentatricopeptide repeat-containing protein mitochondrial"/>
    <property type="match status" value="1"/>
</dbReference>
<dbReference type="PANTHER" id="PTHR47926:SF465">
    <property type="entry name" value="PENTATRICOPEPTIDE REPEAT (PPR-LIKE) SUPERFAMILY PROTEIN"/>
    <property type="match status" value="1"/>
</dbReference>
<reference evidence="3 4" key="1">
    <citation type="submission" date="2019-06" db="EMBL/GenBank/DDBJ databases">
        <title>A chromosomal-level reference genome of Carpinus fangiana (Coryloideae, Betulaceae).</title>
        <authorList>
            <person name="Yang X."/>
            <person name="Wang Z."/>
            <person name="Zhang L."/>
            <person name="Hao G."/>
            <person name="Liu J."/>
            <person name="Yang Y."/>
        </authorList>
    </citation>
    <scope>NUCLEOTIDE SEQUENCE [LARGE SCALE GENOMIC DNA]</scope>
    <source>
        <strain evidence="3">Cfa_2016G</strain>
        <tissue evidence="3">Leaf</tissue>
    </source>
</reference>
<dbReference type="FunFam" id="1.25.40.10:FF:001093">
    <property type="entry name" value="Pentatricopeptide repeat-containing protein At2g34400"/>
    <property type="match status" value="1"/>
</dbReference>
<dbReference type="EMBL" id="CM017326">
    <property type="protein sequence ID" value="KAE8076885.1"/>
    <property type="molecule type" value="Genomic_DNA"/>
</dbReference>
<keyword evidence="1" id="KW-0677">Repeat</keyword>
<dbReference type="AlphaFoldDB" id="A0A5N6RCY7"/>
<dbReference type="NCBIfam" id="TIGR00756">
    <property type="entry name" value="PPR"/>
    <property type="match status" value="6"/>
</dbReference>
<accession>A0A5N6RCY7</accession>
<evidence type="ECO:0000256" key="1">
    <source>
        <dbReference type="ARBA" id="ARBA00022737"/>
    </source>
</evidence>
<gene>
    <name evidence="3" type="ORF">FH972_015507</name>
</gene>
<dbReference type="OrthoDB" id="7457040at2759"/>
<dbReference type="Pfam" id="PF01535">
    <property type="entry name" value="PPR"/>
    <property type="match status" value="3"/>
</dbReference>
<dbReference type="InterPro" id="IPR011990">
    <property type="entry name" value="TPR-like_helical_dom_sf"/>
</dbReference>
<feature type="repeat" description="PPR" evidence="2">
    <location>
        <begin position="400"/>
        <end position="434"/>
    </location>
</feature>
<dbReference type="GO" id="GO:0003723">
    <property type="term" value="F:RNA binding"/>
    <property type="evidence" value="ECO:0007669"/>
    <property type="project" value="InterPro"/>
</dbReference>
<feature type="repeat" description="PPR" evidence="2">
    <location>
        <begin position="299"/>
        <end position="333"/>
    </location>
</feature>
<feature type="repeat" description="PPR" evidence="2">
    <location>
        <begin position="35"/>
        <end position="69"/>
    </location>
</feature>